<protein>
    <recommendedName>
        <fullName evidence="3">TssC1 N-terminal domain-containing protein</fullName>
    </recommendedName>
</protein>
<comment type="caution">
    <text evidence="1">The sequence shown here is derived from an EMBL/GenBank/DDBJ whole genome shotgun (WGS) entry which is preliminary data.</text>
</comment>
<dbReference type="RefSeq" id="WP_321545185.1">
    <property type="nucleotide sequence ID" value="NZ_JAXIVS010000002.1"/>
</dbReference>
<gene>
    <name evidence="1" type="ORF">SYV04_08720</name>
</gene>
<sequence>MSQSVSPEGARVRWLVAGAVTASPTGRRFLLKPDTFAEELAKAASGLRVSVPDRLGGAEQRTFELSFDKLRSFGVMELLGAVPELKKLQGLTEGFMKADPSRPLTPDEGAARVAEVVGAGRLSAAVSAALGGTPPAAAPTPASAPAAASSGGDDLVGELLAKAEATSPSATAKAGVDAFVRAMAPKGAGPAKMTPDARRAVRDAIELALIQTGKDLLAAEPVARLESAWRGLKFLLEQCPTASGIAVEVLDVEPAQVPDALEKAVEAEPFERPDVCFVIDATDDVARLRRLAAIGEESQVAVVVAVTPALLGTTLAELPTALEDAKLGTTGDWAELRKEDSTRWLSPALNRIVLASEKRGVLNRACFASPAFAVAAMMSASFQATGGFARITGNAGGLRAPGTWEPPTGKDSGSAYPTEAFLSIRAQTRLSELGVLGVGSGRNTDMLLLSVAPMACSNAHVMPLPAQLLTGRIVRFALWVRDQLPAGSSAKDMSDLFSQAAQVFLFGGAADIGKLEAQLVPGEGGNQLIQVEAAVKPEQAGTRFHLAFSLPLRH</sequence>
<proteinExistence type="predicted"/>
<evidence type="ECO:0000313" key="2">
    <source>
        <dbReference type="Proteomes" id="UP001291309"/>
    </source>
</evidence>
<dbReference type="Proteomes" id="UP001291309">
    <property type="component" value="Unassembled WGS sequence"/>
</dbReference>
<evidence type="ECO:0000313" key="1">
    <source>
        <dbReference type="EMBL" id="MDY7226466.1"/>
    </source>
</evidence>
<evidence type="ECO:0008006" key="3">
    <source>
        <dbReference type="Google" id="ProtNLM"/>
    </source>
</evidence>
<dbReference type="EMBL" id="JAXIVS010000002">
    <property type="protein sequence ID" value="MDY7226466.1"/>
    <property type="molecule type" value="Genomic_DNA"/>
</dbReference>
<keyword evidence="2" id="KW-1185">Reference proteome</keyword>
<reference evidence="1 2" key="1">
    <citation type="submission" date="2023-12" db="EMBL/GenBank/DDBJ databases">
        <title>the genome sequence of Hyalangium sp. s54d21.</title>
        <authorList>
            <person name="Zhang X."/>
        </authorList>
    </citation>
    <scope>NUCLEOTIDE SEQUENCE [LARGE SCALE GENOMIC DNA]</scope>
    <source>
        <strain evidence="2">s54d21</strain>
    </source>
</reference>
<organism evidence="1 2">
    <name type="scientific">Hyalangium rubrum</name>
    <dbReference type="NCBI Taxonomy" id="3103134"/>
    <lineage>
        <taxon>Bacteria</taxon>
        <taxon>Pseudomonadati</taxon>
        <taxon>Myxococcota</taxon>
        <taxon>Myxococcia</taxon>
        <taxon>Myxococcales</taxon>
        <taxon>Cystobacterineae</taxon>
        <taxon>Archangiaceae</taxon>
        <taxon>Hyalangium</taxon>
    </lineage>
</organism>
<accession>A0ABU5GZJ4</accession>
<name>A0ABU5GZJ4_9BACT</name>